<name>A0AAD1U1J3_EUPCR</name>
<accession>A0AAD1U1J3</accession>
<dbReference type="Proteomes" id="UP001295684">
    <property type="component" value="Unassembled WGS sequence"/>
</dbReference>
<gene>
    <name evidence="3" type="ORF">ECRASSUSDP1_LOCUS937</name>
</gene>
<proteinExistence type="predicted"/>
<comment type="caution">
    <text evidence="3">The sequence shown here is derived from an EMBL/GenBank/DDBJ whole genome shotgun (WGS) entry which is preliminary data.</text>
</comment>
<dbReference type="AlphaFoldDB" id="A0AAD1U1J3"/>
<evidence type="ECO:0000313" key="4">
    <source>
        <dbReference type="Proteomes" id="UP001295684"/>
    </source>
</evidence>
<sequence length="260" mass="30028">MLTQKLGSSCESTLLSSQLKFQRNFSHRDNFHHGLMHDAGISGVDSCDLLNDSDYKNPFDSCASHIDKNDRAERLTTDSFFHDREPITGRHFDMRASFQGELERLGFDRKEINLSQDSDQYHSQEGYHSEADSNLMKDVEQRFAEIIQEKNAALDNSQTLMEDLRDANYSCDSKQNYEYFDLSEFSHCEAEEDIEEQNQSTVHHKFTKVTPSEDKPKEDQDEEEESHLGFTLALPTSNNIGDVFCKHRRSVPCLAFPMHR</sequence>
<organism evidence="3 4">
    <name type="scientific">Euplotes crassus</name>
    <dbReference type="NCBI Taxonomy" id="5936"/>
    <lineage>
        <taxon>Eukaryota</taxon>
        <taxon>Sar</taxon>
        <taxon>Alveolata</taxon>
        <taxon>Ciliophora</taxon>
        <taxon>Intramacronucleata</taxon>
        <taxon>Spirotrichea</taxon>
        <taxon>Hypotrichia</taxon>
        <taxon>Euplotida</taxon>
        <taxon>Euplotidae</taxon>
        <taxon>Moneuplotes</taxon>
    </lineage>
</organism>
<keyword evidence="4" id="KW-1185">Reference proteome</keyword>
<dbReference type="EMBL" id="CAMPGE010000882">
    <property type="protein sequence ID" value="CAI2359645.1"/>
    <property type="molecule type" value="Genomic_DNA"/>
</dbReference>
<evidence type="ECO:0000256" key="2">
    <source>
        <dbReference type="SAM" id="MobiDB-lite"/>
    </source>
</evidence>
<evidence type="ECO:0000256" key="1">
    <source>
        <dbReference type="SAM" id="Coils"/>
    </source>
</evidence>
<evidence type="ECO:0000313" key="3">
    <source>
        <dbReference type="EMBL" id="CAI2359645.1"/>
    </source>
</evidence>
<keyword evidence="1" id="KW-0175">Coiled coil</keyword>
<feature type="region of interest" description="Disordered" evidence="2">
    <location>
        <begin position="194"/>
        <end position="232"/>
    </location>
</feature>
<feature type="coiled-coil region" evidence="1">
    <location>
        <begin position="136"/>
        <end position="167"/>
    </location>
</feature>
<reference evidence="3" key="1">
    <citation type="submission" date="2023-07" db="EMBL/GenBank/DDBJ databases">
        <authorList>
            <consortium name="AG Swart"/>
            <person name="Singh M."/>
            <person name="Singh A."/>
            <person name="Seah K."/>
            <person name="Emmerich C."/>
        </authorList>
    </citation>
    <scope>NUCLEOTIDE SEQUENCE</scope>
    <source>
        <strain evidence="3">DP1</strain>
    </source>
</reference>
<protein>
    <submittedName>
        <fullName evidence="3">Uncharacterized protein</fullName>
    </submittedName>
</protein>